<feature type="compositionally biased region" description="Basic and acidic residues" evidence="7">
    <location>
        <begin position="123"/>
        <end position="149"/>
    </location>
</feature>
<dbReference type="AlphaFoldDB" id="A0A0B2UNI1"/>
<evidence type="ECO:0000256" key="2">
    <source>
        <dbReference type="ARBA" id="ARBA00010401"/>
    </source>
</evidence>
<proteinExistence type="inferred from homology"/>
<feature type="compositionally biased region" description="Basic and acidic residues" evidence="7">
    <location>
        <begin position="53"/>
        <end position="68"/>
    </location>
</feature>
<accession>A0A0B2UNI1</accession>
<dbReference type="Proteomes" id="UP000031036">
    <property type="component" value="Unassembled WGS sequence"/>
</dbReference>
<organism evidence="8 9">
    <name type="scientific">Toxocara canis</name>
    <name type="common">Canine roundworm</name>
    <dbReference type="NCBI Taxonomy" id="6265"/>
    <lineage>
        <taxon>Eukaryota</taxon>
        <taxon>Metazoa</taxon>
        <taxon>Ecdysozoa</taxon>
        <taxon>Nematoda</taxon>
        <taxon>Chromadorea</taxon>
        <taxon>Rhabditida</taxon>
        <taxon>Spirurina</taxon>
        <taxon>Ascaridomorpha</taxon>
        <taxon>Ascaridoidea</taxon>
        <taxon>Toxocaridae</taxon>
        <taxon>Toxocara</taxon>
    </lineage>
</organism>
<dbReference type="SUPFAM" id="SSF53448">
    <property type="entry name" value="Nucleotide-diphospho-sugar transferases"/>
    <property type="match status" value="1"/>
</dbReference>
<evidence type="ECO:0000313" key="9">
    <source>
        <dbReference type="Proteomes" id="UP000031036"/>
    </source>
</evidence>
<evidence type="ECO:0000256" key="6">
    <source>
        <dbReference type="ARBA" id="ARBA00048493"/>
    </source>
</evidence>
<dbReference type="OrthoDB" id="532420at2759"/>
<protein>
    <recommendedName>
        <fullName evidence="3">UDP-N-acetylglucosamine diphosphorylase</fullName>
        <ecNumber evidence="3">2.7.7.23</ecNumber>
    </recommendedName>
</protein>
<feature type="compositionally biased region" description="Polar residues" evidence="7">
    <location>
        <begin position="1"/>
        <end position="12"/>
    </location>
</feature>
<evidence type="ECO:0000256" key="4">
    <source>
        <dbReference type="ARBA" id="ARBA00022679"/>
    </source>
</evidence>
<dbReference type="STRING" id="6265.A0A0B2UNI1"/>
<evidence type="ECO:0000256" key="5">
    <source>
        <dbReference type="ARBA" id="ARBA00022695"/>
    </source>
</evidence>
<dbReference type="InterPro" id="IPR002618">
    <property type="entry name" value="UDPGP_fam"/>
</dbReference>
<dbReference type="EC" id="2.7.7.23" evidence="3"/>
<sequence length="665" mass="73585">MGGCSSKTQQSDIGGRVESTERGEVDQTAAGGRLHESELGDQGKSDGTGELVPRAKGDEPPAEGKKQPDSVQQVQEKLLDGTKEPNALENQQQDMPVMPQKLSKERLELQLGQRQEQSANDASPEKPPEEIQQEVPKEPDQRAPEEPKAVDSGTPMDVGQQADRDCQNDEESTFPSTGEEVMKPNWGAKSRAEAELHLGTQAHLALFWDELSEPERIALMAQFDSIDLADAKRAFDLSALPEPGDGREGGVYRDMERLQGIDDEHYAVRKNLNEEMLANYWHRGLEAIADGKVGVIVLAGGQATRLGAVHPKGTLSLGLEGFSGTDSLLSIQGARIARLQRLAASAFPDSKPVIQWLVMTSKATERDTVEHLKEIVPECGLDENQVVIFSQNDFPCFDMDGNLILATKSSIAMAPDGNGGLYTALAPYLGRMRARGVQYLHVYCVDNVLCRVADPYFIGFCIEKEADCAAKVVEKVDPHEAVGVICRESGKVKVVEYSEITKEIAERRDERGRLVLRAGNIANHFFTIEFLEHVCKAENRLNFHRAIKKIPCVGDDGQIVKPEKPNGVKLEQFVFDVFEYSNNFYVWEVCREEEFSPLKNAESVGKDCMSTCRRDLSRENRRWLQCIGASVEGEGHVFIHPFRSYAGEGLEEYSDSHISTPTAIN</sequence>
<dbReference type="EMBL" id="JPKZ01022855">
    <property type="protein sequence ID" value="KHN70632.1"/>
    <property type="molecule type" value="Genomic_DNA"/>
</dbReference>
<dbReference type="InterPro" id="IPR039741">
    <property type="entry name" value="UDP-sugar_pyrophosphorylase"/>
</dbReference>
<evidence type="ECO:0000256" key="7">
    <source>
        <dbReference type="SAM" id="MobiDB-lite"/>
    </source>
</evidence>
<comment type="pathway">
    <text evidence="1">Nucleotide-sugar biosynthesis; UDP-N-acetyl-alpha-D-glucosamine biosynthesis; UDP-N-acetyl-alpha-D-glucosamine from N-acetyl-alpha-D-glucosamine 1-phosphate: step 1/1.</text>
</comment>
<evidence type="ECO:0000256" key="1">
    <source>
        <dbReference type="ARBA" id="ARBA00005208"/>
    </source>
</evidence>
<dbReference type="InterPro" id="IPR029044">
    <property type="entry name" value="Nucleotide-diphossugar_trans"/>
</dbReference>
<dbReference type="CDD" id="cd04193">
    <property type="entry name" value="UDPGlcNAc_PPase"/>
    <property type="match status" value="1"/>
</dbReference>
<comment type="caution">
    <text evidence="8">The sequence shown here is derived from an EMBL/GenBank/DDBJ whole genome shotgun (WGS) entry which is preliminary data.</text>
</comment>
<evidence type="ECO:0000313" key="8">
    <source>
        <dbReference type="EMBL" id="KHN70632.1"/>
    </source>
</evidence>
<reference evidence="8 9" key="1">
    <citation type="submission" date="2014-11" db="EMBL/GenBank/DDBJ databases">
        <title>Genetic blueprint of the zoonotic pathogen Toxocara canis.</title>
        <authorList>
            <person name="Zhu X.-Q."/>
            <person name="Korhonen P.K."/>
            <person name="Cai H."/>
            <person name="Young N.D."/>
            <person name="Nejsum P."/>
            <person name="von Samson-Himmelstjerna G."/>
            <person name="Boag P.R."/>
            <person name="Tan P."/>
            <person name="Li Q."/>
            <person name="Min J."/>
            <person name="Yang Y."/>
            <person name="Wang X."/>
            <person name="Fang X."/>
            <person name="Hall R.S."/>
            <person name="Hofmann A."/>
            <person name="Sternberg P.W."/>
            <person name="Jex A.R."/>
            <person name="Gasser R.B."/>
        </authorList>
    </citation>
    <scope>NUCLEOTIDE SEQUENCE [LARGE SCALE GENOMIC DNA]</scope>
    <source>
        <strain evidence="8">PN_DK_2014</strain>
    </source>
</reference>
<dbReference type="GO" id="GO:0003977">
    <property type="term" value="F:UDP-N-acetylglucosamine diphosphorylase activity"/>
    <property type="evidence" value="ECO:0007669"/>
    <property type="project" value="UniProtKB-EC"/>
</dbReference>
<keyword evidence="9" id="KW-1185">Reference proteome</keyword>
<dbReference type="Gene3D" id="3.90.550.10">
    <property type="entry name" value="Spore Coat Polysaccharide Biosynthesis Protein SpsA, Chain A"/>
    <property type="match status" value="1"/>
</dbReference>
<name>A0A0B2UNI1_TOXCA</name>
<keyword evidence="4" id="KW-0808">Transferase</keyword>
<dbReference type="PANTHER" id="PTHR11952:SF2">
    <property type="entry name" value="LD24639P"/>
    <property type="match status" value="1"/>
</dbReference>
<gene>
    <name evidence="8" type="primary">C36A4.4</name>
    <name evidence="8" type="ORF">Tcan_14357</name>
</gene>
<feature type="region of interest" description="Disordered" evidence="7">
    <location>
        <begin position="1"/>
        <end position="183"/>
    </location>
</feature>
<comment type="similarity">
    <text evidence="2">Belongs to the UDPGP type 1 family.</text>
</comment>
<dbReference type="Pfam" id="PF01704">
    <property type="entry name" value="UDPGP"/>
    <property type="match status" value="1"/>
</dbReference>
<dbReference type="OMA" id="RANCGAK"/>
<evidence type="ECO:0000256" key="3">
    <source>
        <dbReference type="ARBA" id="ARBA00012457"/>
    </source>
</evidence>
<feature type="compositionally biased region" description="Basic and acidic residues" evidence="7">
    <location>
        <begin position="33"/>
        <end position="44"/>
    </location>
</feature>
<comment type="catalytic activity">
    <reaction evidence="6">
        <text>N-acetyl-alpha-D-glucosamine 1-phosphate + UTP + H(+) = UDP-N-acetyl-alpha-D-glucosamine + diphosphate</text>
        <dbReference type="Rhea" id="RHEA:13509"/>
        <dbReference type="ChEBI" id="CHEBI:15378"/>
        <dbReference type="ChEBI" id="CHEBI:33019"/>
        <dbReference type="ChEBI" id="CHEBI:46398"/>
        <dbReference type="ChEBI" id="CHEBI:57705"/>
        <dbReference type="ChEBI" id="CHEBI:57776"/>
        <dbReference type="EC" id="2.7.7.23"/>
    </reaction>
</comment>
<keyword evidence="5" id="KW-0548">Nucleotidyltransferase</keyword>
<dbReference type="PANTHER" id="PTHR11952">
    <property type="entry name" value="UDP- GLUCOSE PYROPHOSPHORYLASE"/>
    <property type="match status" value="1"/>
</dbReference>